<evidence type="ECO:0000256" key="9">
    <source>
        <dbReference type="HAMAP-Rule" id="MF_00772"/>
    </source>
</evidence>
<evidence type="ECO:0000256" key="3">
    <source>
        <dbReference type="ARBA" id="ARBA00022490"/>
    </source>
</evidence>
<evidence type="ECO:0000256" key="1">
    <source>
        <dbReference type="ARBA" id="ARBA00001286"/>
    </source>
</evidence>
<evidence type="ECO:0000313" key="13">
    <source>
        <dbReference type="Proteomes" id="UP000285567"/>
    </source>
</evidence>
<comment type="subcellular location">
    <subcellularLocation>
        <location evidence="9">Cytoplasm</location>
    </subcellularLocation>
</comment>
<dbReference type="PANTHER" id="PTHR10815:SF5">
    <property type="entry name" value="METHYLATED-DNA--PROTEIN-CYSTEINE METHYLTRANSFERASE"/>
    <property type="match status" value="1"/>
</dbReference>
<feature type="domain" description="Methylated-DNA-[protein]-cysteine S-methyltransferase DNA binding" evidence="10">
    <location>
        <begin position="78"/>
        <end position="162"/>
    </location>
</feature>
<dbReference type="GO" id="GO:0005737">
    <property type="term" value="C:cytoplasm"/>
    <property type="evidence" value="ECO:0007669"/>
    <property type="project" value="UniProtKB-SubCell"/>
</dbReference>
<dbReference type="NCBIfam" id="TIGR00589">
    <property type="entry name" value="ogt"/>
    <property type="match status" value="1"/>
</dbReference>
<dbReference type="InterPro" id="IPR036217">
    <property type="entry name" value="MethylDNA_cys_MeTrfase_DNAb"/>
</dbReference>
<dbReference type="AlphaFoldDB" id="A0A2T4QHF4"/>
<keyword evidence="7 9" id="KW-0234">DNA repair</keyword>
<dbReference type="Pfam" id="PF02870">
    <property type="entry name" value="Methyltransf_1N"/>
    <property type="match status" value="1"/>
</dbReference>
<evidence type="ECO:0000256" key="4">
    <source>
        <dbReference type="ARBA" id="ARBA00022603"/>
    </source>
</evidence>
<dbReference type="EMBL" id="QXUL01000011">
    <property type="protein sequence ID" value="RIN12046.1"/>
    <property type="molecule type" value="Genomic_DNA"/>
</dbReference>
<dbReference type="CDD" id="cd06445">
    <property type="entry name" value="ATase"/>
    <property type="match status" value="1"/>
</dbReference>
<dbReference type="STRING" id="1288.AWC37_10240"/>
<dbReference type="RefSeq" id="WP_017723769.1">
    <property type="nucleotide sequence ID" value="NZ_QXUL01000011.1"/>
</dbReference>
<dbReference type="GO" id="GO:0003908">
    <property type="term" value="F:methylated-DNA-[protein]-cysteine S-methyltransferase activity"/>
    <property type="evidence" value="ECO:0007669"/>
    <property type="project" value="UniProtKB-UniRule"/>
</dbReference>
<comment type="miscellaneous">
    <text evidence="9">This enzyme catalyzes only one turnover and therefore is not strictly catalytic. According to one definition, an enzyme is a biocatalyst that acts repeatedly and over many reaction cycles.</text>
</comment>
<dbReference type="InterPro" id="IPR008332">
    <property type="entry name" value="MethylG_MeTrfase_N"/>
</dbReference>
<accession>A0A2T4QHF4</accession>
<dbReference type="SUPFAM" id="SSF53155">
    <property type="entry name" value="Methylated DNA-protein cysteine methyltransferase domain"/>
    <property type="match status" value="1"/>
</dbReference>
<dbReference type="InterPro" id="IPR036388">
    <property type="entry name" value="WH-like_DNA-bd_sf"/>
</dbReference>
<dbReference type="Gene3D" id="3.30.160.70">
    <property type="entry name" value="Methylated DNA-protein cysteine methyltransferase domain"/>
    <property type="match status" value="1"/>
</dbReference>
<feature type="active site" description="Nucleophile; methyl group acceptor" evidence="9">
    <location>
        <position position="134"/>
    </location>
</feature>
<feature type="domain" description="Methylguanine DNA methyltransferase ribonuclease-like" evidence="11">
    <location>
        <begin position="3"/>
        <end position="73"/>
    </location>
</feature>
<dbReference type="SUPFAM" id="SSF46767">
    <property type="entry name" value="Methylated DNA-protein cysteine methyltransferase, C-terminal domain"/>
    <property type="match status" value="1"/>
</dbReference>
<dbReference type="InterPro" id="IPR014048">
    <property type="entry name" value="MethylDNA_cys_MeTrfase_DNA-bd"/>
</dbReference>
<organism evidence="12 13">
    <name type="scientific">Staphylococcus xylosus</name>
    <dbReference type="NCBI Taxonomy" id="1288"/>
    <lineage>
        <taxon>Bacteria</taxon>
        <taxon>Bacillati</taxon>
        <taxon>Bacillota</taxon>
        <taxon>Bacilli</taxon>
        <taxon>Bacillales</taxon>
        <taxon>Staphylococcaceae</taxon>
        <taxon>Staphylococcus</taxon>
    </lineage>
</organism>
<evidence type="ECO:0000256" key="7">
    <source>
        <dbReference type="ARBA" id="ARBA00023204"/>
    </source>
</evidence>
<proteinExistence type="inferred from homology"/>
<keyword evidence="6 9" id="KW-0227">DNA damage</keyword>
<evidence type="ECO:0000256" key="5">
    <source>
        <dbReference type="ARBA" id="ARBA00022679"/>
    </source>
</evidence>
<dbReference type="Gene3D" id="1.10.10.10">
    <property type="entry name" value="Winged helix-like DNA-binding domain superfamily/Winged helix DNA-binding domain"/>
    <property type="match status" value="1"/>
</dbReference>
<gene>
    <name evidence="12" type="ORF">BU097_03430</name>
</gene>
<dbReference type="Proteomes" id="UP000285567">
    <property type="component" value="Unassembled WGS sequence"/>
</dbReference>
<evidence type="ECO:0000259" key="11">
    <source>
        <dbReference type="Pfam" id="PF02870"/>
    </source>
</evidence>
<keyword evidence="5 9" id="KW-0808">Transferase</keyword>
<evidence type="ECO:0000259" key="10">
    <source>
        <dbReference type="Pfam" id="PF01035"/>
    </source>
</evidence>
<dbReference type="FunFam" id="1.10.10.10:FF:000214">
    <property type="entry name" value="Methylated-DNA--protein-cysteine methyltransferase"/>
    <property type="match status" value="1"/>
</dbReference>
<comment type="caution">
    <text evidence="12">The sequence shown here is derived from an EMBL/GenBank/DDBJ whole genome shotgun (WGS) entry which is preliminary data.</text>
</comment>
<dbReference type="InterPro" id="IPR036631">
    <property type="entry name" value="MGMT_N_sf"/>
</dbReference>
<protein>
    <recommendedName>
        <fullName evidence="9">Methylated-DNA--protein-cysteine methyltransferase</fullName>
        <ecNumber evidence="9">2.1.1.63</ecNumber>
    </recommendedName>
    <alternativeName>
        <fullName evidence="9">6-O-methylguanine-DNA methyltransferase</fullName>
        <shortName evidence="9">MGMT</shortName>
    </alternativeName>
    <alternativeName>
        <fullName evidence="9">O-6-methylguanine-DNA-alkyltransferase</fullName>
    </alternativeName>
</protein>
<dbReference type="GO" id="GO:0006307">
    <property type="term" value="P:DNA alkylation repair"/>
    <property type="evidence" value="ECO:0007669"/>
    <property type="project" value="UniProtKB-UniRule"/>
</dbReference>
<sequence>MYYKTTYQSPIGQITLTSDGESITGLWLPNHQDIESHYDDKLVNQNQPVFEQAIRWLDSYFSGNKPKIDFPLKAKGTPFRETVWKILLEIPHGETVTYSDIARKVALERGKEKMSSQAVGGAVGSNPISIIIPCHRVVGKDGSLTGYGGGIDTKIELLKLEQLDMTQFYKPKNSTKP</sequence>
<comment type="similarity">
    <text evidence="2 9">Belongs to the MGMT family.</text>
</comment>
<comment type="catalytic activity">
    <reaction evidence="1 9">
        <text>a 4-O-methyl-thymidine in DNA + L-cysteinyl-[protein] = a thymidine in DNA + S-methyl-L-cysteinyl-[protein]</text>
        <dbReference type="Rhea" id="RHEA:53428"/>
        <dbReference type="Rhea" id="RHEA-COMP:10131"/>
        <dbReference type="Rhea" id="RHEA-COMP:10132"/>
        <dbReference type="Rhea" id="RHEA-COMP:13555"/>
        <dbReference type="Rhea" id="RHEA-COMP:13556"/>
        <dbReference type="ChEBI" id="CHEBI:29950"/>
        <dbReference type="ChEBI" id="CHEBI:82612"/>
        <dbReference type="ChEBI" id="CHEBI:137386"/>
        <dbReference type="ChEBI" id="CHEBI:137387"/>
        <dbReference type="EC" id="2.1.1.63"/>
    </reaction>
</comment>
<dbReference type="InterPro" id="IPR001497">
    <property type="entry name" value="MethylDNA_cys_MeTrfase_AS"/>
</dbReference>
<dbReference type="PANTHER" id="PTHR10815">
    <property type="entry name" value="METHYLATED-DNA--PROTEIN-CYSTEINE METHYLTRANSFERASE"/>
    <property type="match status" value="1"/>
</dbReference>
<dbReference type="GO" id="GO:0032259">
    <property type="term" value="P:methylation"/>
    <property type="evidence" value="ECO:0007669"/>
    <property type="project" value="UniProtKB-KW"/>
</dbReference>
<dbReference type="PROSITE" id="PS00374">
    <property type="entry name" value="MGMT"/>
    <property type="match status" value="1"/>
</dbReference>
<dbReference type="InterPro" id="IPR023546">
    <property type="entry name" value="MGMT"/>
</dbReference>
<dbReference type="Pfam" id="PF01035">
    <property type="entry name" value="DNA_binding_1"/>
    <property type="match status" value="1"/>
</dbReference>
<name>A0A2T4QHF4_STAXY</name>
<evidence type="ECO:0000313" key="12">
    <source>
        <dbReference type="EMBL" id="RIN12046.1"/>
    </source>
</evidence>
<keyword evidence="13" id="KW-1185">Reference proteome</keyword>
<dbReference type="HAMAP" id="MF_00772">
    <property type="entry name" value="OGT"/>
    <property type="match status" value="1"/>
</dbReference>
<dbReference type="EC" id="2.1.1.63" evidence="9"/>
<keyword evidence="3 9" id="KW-0963">Cytoplasm</keyword>
<evidence type="ECO:0000256" key="6">
    <source>
        <dbReference type="ARBA" id="ARBA00022763"/>
    </source>
</evidence>
<reference evidence="12 13" key="1">
    <citation type="journal article" date="2016" name="Front. Microbiol.">
        <title>Comprehensive Phylogenetic Analysis of Bovine Non-aureus Staphylococci Species Based on Whole-Genome Sequencing.</title>
        <authorList>
            <person name="Naushad S."/>
            <person name="Barkema H.W."/>
            <person name="Luby C."/>
            <person name="Condas L.A."/>
            <person name="Nobrega D.B."/>
            <person name="Carson D.A."/>
            <person name="De Buck J."/>
        </authorList>
    </citation>
    <scope>NUCLEOTIDE SEQUENCE [LARGE SCALE GENOMIC DNA]</scope>
    <source>
        <strain evidence="12 13">SNUC 102</strain>
    </source>
</reference>
<keyword evidence="4 9" id="KW-0489">Methyltransferase</keyword>
<comment type="catalytic activity">
    <reaction evidence="8 9">
        <text>a 6-O-methyl-2'-deoxyguanosine in DNA + L-cysteinyl-[protein] = S-methyl-L-cysteinyl-[protein] + a 2'-deoxyguanosine in DNA</text>
        <dbReference type="Rhea" id="RHEA:24000"/>
        <dbReference type="Rhea" id="RHEA-COMP:10131"/>
        <dbReference type="Rhea" id="RHEA-COMP:10132"/>
        <dbReference type="Rhea" id="RHEA-COMP:11367"/>
        <dbReference type="Rhea" id="RHEA-COMP:11368"/>
        <dbReference type="ChEBI" id="CHEBI:29950"/>
        <dbReference type="ChEBI" id="CHEBI:82612"/>
        <dbReference type="ChEBI" id="CHEBI:85445"/>
        <dbReference type="ChEBI" id="CHEBI:85448"/>
        <dbReference type="EC" id="2.1.1.63"/>
    </reaction>
</comment>
<evidence type="ECO:0000256" key="8">
    <source>
        <dbReference type="ARBA" id="ARBA00049348"/>
    </source>
</evidence>
<evidence type="ECO:0000256" key="2">
    <source>
        <dbReference type="ARBA" id="ARBA00008711"/>
    </source>
</evidence>
<comment type="function">
    <text evidence="9">Involved in the cellular defense against the biological effects of O6-methylguanine (O6-MeG) and O4-methylthymine (O4-MeT) in DNA. Repairs the methylated nucleobase in DNA by stoichiometrically transferring the methyl group to a cysteine residue in the enzyme. This is a suicide reaction: the enzyme is irreversibly inactivated.</text>
</comment>
<dbReference type="OrthoDB" id="9802228at2"/>